<evidence type="ECO:0000256" key="2">
    <source>
        <dbReference type="ARBA" id="ARBA00022475"/>
    </source>
</evidence>
<keyword evidence="9 12" id="KW-1133">Transmembrane helix</keyword>
<keyword evidence="5 12" id="KW-0812">Transmembrane</keyword>
<keyword evidence="4" id="KW-0808">Transferase</keyword>
<keyword evidence="2" id="KW-1003">Cell membrane</keyword>
<dbReference type="Proteomes" id="UP001141183">
    <property type="component" value="Unassembled WGS sequence"/>
</dbReference>
<evidence type="ECO:0000256" key="12">
    <source>
        <dbReference type="SAM" id="Phobius"/>
    </source>
</evidence>
<dbReference type="PANTHER" id="PTHR34220">
    <property type="entry name" value="SENSOR HISTIDINE KINASE YPDA"/>
    <property type="match status" value="1"/>
</dbReference>
<dbReference type="SUPFAM" id="SSF55874">
    <property type="entry name" value="ATPase domain of HSP90 chaperone/DNA topoisomerase II/histidine kinase"/>
    <property type="match status" value="1"/>
</dbReference>
<dbReference type="GO" id="GO:0005524">
    <property type="term" value="F:ATP binding"/>
    <property type="evidence" value="ECO:0007669"/>
    <property type="project" value="UniProtKB-KW"/>
</dbReference>
<feature type="domain" description="HAMP" evidence="13">
    <location>
        <begin position="308"/>
        <end position="361"/>
    </location>
</feature>
<dbReference type="Pfam" id="PF02518">
    <property type="entry name" value="HATPase_c"/>
    <property type="match status" value="1"/>
</dbReference>
<keyword evidence="3" id="KW-0597">Phosphoprotein</keyword>
<dbReference type="EMBL" id="JAMRYU010000009">
    <property type="protein sequence ID" value="MDC4240420.1"/>
    <property type="molecule type" value="Genomic_DNA"/>
</dbReference>
<comment type="subcellular location">
    <subcellularLocation>
        <location evidence="1">Cell membrane</location>
        <topology evidence="1">Multi-pass membrane protein</topology>
    </subcellularLocation>
</comment>
<reference evidence="14" key="1">
    <citation type="submission" date="2022-05" db="EMBL/GenBank/DDBJ databases">
        <title>Draft genome sequence of Clostridium tertium strain CP3 isolated from Peru.</title>
        <authorList>
            <person name="Hurtado R."/>
            <person name="Lima L."/>
            <person name="Sousa T."/>
            <person name="Jaiswal A.K."/>
            <person name="Tiwari S."/>
            <person name="Maturrano L."/>
            <person name="Brenig B."/>
            <person name="Azevedo V."/>
        </authorList>
    </citation>
    <scope>NUCLEOTIDE SEQUENCE</scope>
    <source>
        <strain evidence="14">CP3</strain>
    </source>
</reference>
<dbReference type="PANTHER" id="PTHR34220:SF11">
    <property type="entry name" value="SENSOR PROTEIN KINASE HPTS"/>
    <property type="match status" value="1"/>
</dbReference>
<evidence type="ECO:0000256" key="8">
    <source>
        <dbReference type="ARBA" id="ARBA00022840"/>
    </source>
</evidence>
<dbReference type="AlphaFoldDB" id="A0A9X3XJB3"/>
<protein>
    <submittedName>
        <fullName evidence="14">Histidine kinase</fullName>
    </submittedName>
</protein>
<proteinExistence type="predicted"/>
<organism evidence="14 15">
    <name type="scientific">Clostridium tertium</name>
    <dbReference type="NCBI Taxonomy" id="1559"/>
    <lineage>
        <taxon>Bacteria</taxon>
        <taxon>Bacillati</taxon>
        <taxon>Bacillota</taxon>
        <taxon>Clostridia</taxon>
        <taxon>Eubacteriales</taxon>
        <taxon>Clostridiaceae</taxon>
        <taxon>Clostridium</taxon>
    </lineage>
</organism>
<sequence length="576" mass="67450">MEIKKSTVYKRLFVANILVAIFLIATLDFYFVKKFLQNNRDSKSYINEKVVYDVNDEINRINNSSDLIVKNMYSDLNVVEDILRFMNTDTISYLKNKLDRLSESSSYYYNGTERFVRSSFNLNYNLEEIAFISYSRMEKSSFNRQDQIKVTSVDKEDIPIEDGFNNIFADKNTLKFVREVRDPVNLKSEGIILLTYNLNHIKEIVKKYENEHQVMVFDNNGYIIYSSDGDYNYEKCKYYDEIAKSDGEVKLDKNYYINKSINSSAIMSVSKMAKRDVNKISIGLINSLVFVDSLVLIISLSILYIKLKLLSDRTDNILVAMEKVKGGNLDVEIPITSDNDEINYISENFNEMCRELNEYIKKIYLAEIEQKKAEMVALQNQINPHFLYNTLESIRMKAICNGDKEVGKMLYTLSFLFRKQVKDSNIITLKDELDYCSKYIEIFKFRYYDNFNFEINCPNDLEKYKIVKFSIQPLIENYFIHGIRFEDYDNELKIDVTKEENDIFIKIIDNGRGIPNEELEKINDKLLSDRQDSNSIGIENVNKRIINEYGEGYGLKILKNKDKGITLVVKILCKEV</sequence>
<gene>
    <name evidence="14" type="ORF">NE398_09610</name>
</gene>
<dbReference type="InterPro" id="IPR003594">
    <property type="entry name" value="HATPase_dom"/>
</dbReference>
<keyword evidence="10" id="KW-0902">Two-component regulatory system</keyword>
<evidence type="ECO:0000256" key="4">
    <source>
        <dbReference type="ARBA" id="ARBA00022679"/>
    </source>
</evidence>
<dbReference type="GO" id="GO:0005886">
    <property type="term" value="C:plasma membrane"/>
    <property type="evidence" value="ECO:0007669"/>
    <property type="project" value="UniProtKB-SubCell"/>
</dbReference>
<dbReference type="SUPFAM" id="SSF158472">
    <property type="entry name" value="HAMP domain-like"/>
    <property type="match status" value="1"/>
</dbReference>
<evidence type="ECO:0000256" key="6">
    <source>
        <dbReference type="ARBA" id="ARBA00022741"/>
    </source>
</evidence>
<evidence type="ECO:0000259" key="13">
    <source>
        <dbReference type="PROSITE" id="PS50885"/>
    </source>
</evidence>
<evidence type="ECO:0000256" key="10">
    <source>
        <dbReference type="ARBA" id="ARBA00023012"/>
    </source>
</evidence>
<dbReference type="InterPro" id="IPR050640">
    <property type="entry name" value="Bact_2-comp_sensor_kinase"/>
</dbReference>
<evidence type="ECO:0000256" key="11">
    <source>
        <dbReference type="ARBA" id="ARBA00023136"/>
    </source>
</evidence>
<evidence type="ECO:0000313" key="15">
    <source>
        <dbReference type="Proteomes" id="UP001141183"/>
    </source>
</evidence>
<comment type="caution">
    <text evidence="14">The sequence shown here is derived from an EMBL/GenBank/DDBJ whole genome shotgun (WGS) entry which is preliminary data.</text>
</comment>
<evidence type="ECO:0000256" key="5">
    <source>
        <dbReference type="ARBA" id="ARBA00022692"/>
    </source>
</evidence>
<dbReference type="PROSITE" id="PS50885">
    <property type="entry name" value="HAMP"/>
    <property type="match status" value="1"/>
</dbReference>
<keyword evidence="6" id="KW-0547">Nucleotide-binding</keyword>
<keyword evidence="8" id="KW-0067">ATP-binding</keyword>
<evidence type="ECO:0000256" key="9">
    <source>
        <dbReference type="ARBA" id="ARBA00022989"/>
    </source>
</evidence>
<accession>A0A9X3XJB3</accession>
<evidence type="ECO:0000313" key="14">
    <source>
        <dbReference type="EMBL" id="MDC4240420.1"/>
    </source>
</evidence>
<dbReference type="InterPro" id="IPR010559">
    <property type="entry name" value="Sig_transdc_His_kin_internal"/>
</dbReference>
<evidence type="ECO:0000256" key="3">
    <source>
        <dbReference type="ARBA" id="ARBA00022553"/>
    </source>
</evidence>
<feature type="transmembrane region" description="Helical" evidence="12">
    <location>
        <begin position="12"/>
        <end position="32"/>
    </location>
</feature>
<evidence type="ECO:0000256" key="7">
    <source>
        <dbReference type="ARBA" id="ARBA00022777"/>
    </source>
</evidence>
<dbReference type="CDD" id="cd06225">
    <property type="entry name" value="HAMP"/>
    <property type="match status" value="1"/>
</dbReference>
<dbReference type="SMART" id="SM00304">
    <property type="entry name" value="HAMP"/>
    <property type="match status" value="1"/>
</dbReference>
<dbReference type="InterPro" id="IPR036890">
    <property type="entry name" value="HATPase_C_sf"/>
</dbReference>
<dbReference type="InterPro" id="IPR003660">
    <property type="entry name" value="HAMP_dom"/>
</dbReference>
<evidence type="ECO:0000256" key="1">
    <source>
        <dbReference type="ARBA" id="ARBA00004651"/>
    </source>
</evidence>
<dbReference type="GO" id="GO:0000155">
    <property type="term" value="F:phosphorelay sensor kinase activity"/>
    <property type="evidence" value="ECO:0007669"/>
    <property type="project" value="InterPro"/>
</dbReference>
<keyword evidence="7 14" id="KW-0418">Kinase</keyword>
<dbReference type="Pfam" id="PF06580">
    <property type="entry name" value="His_kinase"/>
    <property type="match status" value="1"/>
</dbReference>
<dbReference type="Gene3D" id="3.30.565.10">
    <property type="entry name" value="Histidine kinase-like ATPase, C-terminal domain"/>
    <property type="match status" value="1"/>
</dbReference>
<name>A0A9X3XJB3_9CLOT</name>
<dbReference type="RefSeq" id="WP_097032970.1">
    <property type="nucleotide sequence ID" value="NZ_CAXSLY010000011.1"/>
</dbReference>
<keyword evidence="11 12" id="KW-0472">Membrane</keyword>
<dbReference type="Gene3D" id="6.10.340.10">
    <property type="match status" value="1"/>
</dbReference>
<keyword evidence="15" id="KW-1185">Reference proteome</keyword>